<dbReference type="EMBL" id="JAEEGA010000012">
    <property type="protein sequence ID" value="MBP1042771.1"/>
    <property type="molecule type" value="Genomic_DNA"/>
</dbReference>
<feature type="transmembrane region" description="Helical" evidence="1">
    <location>
        <begin position="21"/>
        <end position="40"/>
    </location>
</feature>
<accession>A0A940PFU5</accession>
<comment type="caution">
    <text evidence="3">The sequence shown here is derived from an EMBL/GenBank/DDBJ whole genome shotgun (WGS) entry which is preliminary data.</text>
</comment>
<evidence type="ECO:0000313" key="4">
    <source>
        <dbReference type="Proteomes" id="UP000674938"/>
    </source>
</evidence>
<evidence type="ECO:0000259" key="2">
    <source>
        <dbReference type="PROSITE" id="PS50041"/>
    </source>
</evidence>
<dbReference type="RefSeq" id="WP_209530284.1">
    <property type="nucleotide sequence ID" value="NZ_JAEEGA010000012.1"/>
</dbReference>
<dbReference type="InterPro" id="IPR016187">
    <property type="entry name" value="CTDL_fold"/>
</dbReference>
<evidence type="ECO:0000256" key="1">
    <source>
        <dbReference type="SAM" id="Phobius"/>
    </source>
</evidence>
<keyword evidence="1" id="KW-1133">Transmembrane helix</keyword>
<evidence type="ECO:0000313" key="3">
    <source>
        <dbReference type="EMBL" id="MBP1042771.1"/>
    </source>
</evidence>
<dbReference type="Gene3D" id="3.10.100.10">
    <property type="entry name" value="Mannose-Binding Protein A, subunit A"/>
    <property type="match status" value="1"/>
</dbReference>
<keyword evidence="1" id="KW-0812">Transmembrane</keyword>
<keyword evidence="4" id="KW-1185">Reference proteome</keyword>
<organism evidence="3 4">
    <name type="scientific">Vagococcus allomyrinae</name>
    <dbReference type="NCBI Taxonomy" id="2794353"/>
    <lineage>
        <taxon>Bacteria</taxon>
        <taxon>Bacillati</taxon>
        <taxon>Bacillota</taxon>
        <taxon>Bacilli</taxon>
        <taxon>Lactobacillales</taxon>
        <taxon>Enterococcaceae</taxon>
        <taxon>Vagococcus</taxon>
    </lineage>
</organism>
<dbReference type="AlphaFoldDB" id="A0A940PFU5"/>
<proteinExistence type="predicted"/>
<reference evidence="3" key="1">
    <citation type="submission" date="2020-12" db="EMBL/GenBank/DDBJ databases">
        <title>Vagococcus allomyrinae sp. nov. and Enterococcus lavae sp. nov., isolated from the larvae of Allomyrina dichotoma.</title>
        <authorList>
            <person name="Lee S.D."/>
        </authorList>
    </citation>
    <scope>NUCLEOTIDE SEQUENCE</scope>
    <source>
        <strain evidence="3">BWB3-3</strain>
    </source>
</reference>
<name>A0A940PFU5_9ENTE</name>
<dbReference type="PROSITE" id="PS50041">
    <property type="entry name" value="C_TYPE_LECTIN_2"/>
    <property type="match status" value="1"/>
</dbReference>
<dbReference type="InterPro" id="IPR001304">
    <property type="entry name" value="C-type_lectin-like"/>
</dbReference>
<feature type="domain" description="C-type lectin" evidence="2">
    <location>
        <begin position="637"/>
        <end position="785"/>
    </location>
</feature>
<keyword evidence="1" id="KW-0472">Membrane</keyword>
<dbReference type="InterPro" id="IPR016186">
    <property type="entry name" value="C-type_lectin-like/link_sf"/>
</dbReference>
<dbReference type="SUPFAM" id="SSF56436">
    <property type="entry name" value="C-type lectin-like"/>
    <property type="match status" value="1"/>
</dbReference>
<gene>
    <name evidence="3" type="ORF">I6N95_17270</name>
</gene>
<dbReference type="Proteomes" id="UP000674938">
    <property type="component" value="Unassembled WGS sequence"/>
</dbReference>
<protein>
    <recommendedName>
        <fullName evidence="2">C-type lectin domain-containing protein</fullName>
    </recommendedName>
</protein>
<sequence>MSRRRPRNERHQVNRLKLFGGIVGLVAVVIIGVTIYQTFFSKLEASTVIKKGDFRLTVDNRWDTSAKKNYADLKWDDVPNLSQGGYQLYQSEDQGVTWENRSVNFGKEVQVLNIYPDSDASNTLKGWMTNPSIGLGLIKVTSMSMATYNSNVRGALIDGKGDYKYDVLMFGTWDSNNSRDLNATSREETKKFMDSGRGVLFGHDTIWANLKNFDTFKTYLGITTYSTGTNNPWKKELRMGSNKVKVTNNGYLMKYPHELANSLELSIPYAHSAAQMSGVNTNTKWLEFKAPFGVTSVGSGGNLVNDATYGTNNHYLLTKDNLGLIQTGHSNGQSTSDEMKILVNSLYNLAQVSLDTFASDQTVKDDKGPEKPKTPVIRAGKDGSLTIKTDAVDRGKVYQWYVDADTKNNGVKKSDTVQETILSNIAGYFYEITDSPTTNLKMTVEGYKDEFGRIDQSKFDAYVAPDDESLTYTTEVNFTVPGQKGADKYLHLLAVDRANNVGEIDSQPIDDLVQYVDFDIERTKDEAKIVNLTLDHYIDNKMKSLEVHVPKHAEIKSFSSLSLPTGWYSFENSETDTSRSFTFAMEGSNNLATIESFIKDLRVTLKEPVNEVGSIRLIFHEKVYTSWSDEEGVPHYYTFLNKTLTWPQAYNEAKKLSYKNLTGYLATVTTPEEHDFIYNNIAKKPGWLGGTRLTKTSDANSLVNDEKSIPETLYDSSKGHWYWSNGPESGIMYLNKATYDGGGRAPAGIYDGWVRKTNSGTASSNEPNNVGNAENAMIFAFKNKWFNDIPFNHAGSSNQGYYVEFSQYGNQVEKEELTDLSWEAAIPQKISLKAYDEKGAPLEAGNLIYDQVLRIGNQQRVEPKTIALYEFVKATNIDGSDRGLEYIIGETYQEGKLIYRRRATALHVRQIILEPTAKVEVPKQGTVRIESSPANKVTNKITSGIDSATLSYTPVELLLEVEGEVFKVIPLNLGFYEVAGYVLTTKEEPHQENERKQTVLIDSSLSTEFWLTIYLKPKLDNAIYLSMVNDQLHVYYANVEGFTVYIDGEKYEAFKVKNSPVVETTILDIPLNQARNKITVTYQDDKGNTKEAIWNNKQGWDVVKPDQNE</sequence>